<dbReference type="RefSeq" id="WP_184127438.1">
    <property type="nucleotide sequence ID" value="NZ_JACHFL010000001.1"/>
</dbReference>
<dbReference type="Proteomes" id="UP000552709">
    <property type="component" value="Unassembled WGS sequence"/>
</dbReference>
<name>A0A7W8JQH5_9DEIO</name>
<evidence type="ECO:0000313" key="1">
    <source>
        <dbReference type="EMBL" id="MBB5361355.1"/>
    </source>
</evidence>
<proteinExistence type="predicted"/>
<dbReference type="AlphaFoldDB" id="A0A7W8JQH5"/>
<dbReference type="EMBL" id="JACHFL010000001">
    <property type="protein sequence ID" value="MBB5361355.1"/>
    <property type="molecule type" value="Genomic_DNA"/>
</dbReference>
<sequence>MNHDDLIVYERQYMRLAARDCLTLNEVQTLHFLQSLMRDRKREWEAEPLPALWETA</sequence>
<protein>
    <submittedName>
        <fullName evidence="1">Uncharacterized protein</fullName>
    </submittedName>
</protein>
<keyword evidence="2" id="KW-1185">Reference proteome</keyword>
<gene>
    <name evidence="1" type="ORF">HNQ08_000426</name>
</gene>
<organism evidence="1 2">
    <name type="scientific">Deinococcus humi</name>
    <dbReference type="NCBI Taxonomy" id="662880"/>
    <lineage>
        <taxon>Bacteria</taxon>
        <taxon>Thermotogati</taxon>
        <taxon>Deinococcota</taxon>
        <taxon>Deinococci</taxon>
        <taxon>Deinococcales</taxon>
        <taxon>Deinococcaceae</taxon>
        <taxon>Deinococcus</taxon>
    </lineage>
</organism>
<evidence type="ECO:0000313" key="2">
    <source>
        <dbReference type="Proteomes" id="UP000552709"/>
    </source>
</evidence>
<reference evidence="1 2" key="1">
    <citation type="submission" date="2020-08" db="EMBL/GenBank/DDBJ databases">
        <title>Genomic Encyclopedia of Type Strains, Phase IV (KMG-IV): sequencing the most valuable type-strain genomes for metagenomic binning, comparative biology and taxonomic classification.</title>
        <authorList>
            <person name="Goeker M."/>
        </authorList>
    </citation>
    <scope>NUCLEOTIDE SEQUENCE [LARGE SCALE GENOMIC DNA]</scope>
    <source>
        <strain evidence="1 2">DSM 27939</strain>
    </source>
</reference>
<comment type="caution">
    <text evidence="1">The sequence shown here is derived from an EMBL/GenBank/DDBJ whole genome shotgun (WGS) entry which is preliminary data.</text>
</comment>
<accession>A0A7W8JQH5</accession>